<dbReference type="SUPFAM" id="SSF52540">
    <property type="entry name" value="P-loop containing nucleoside triphosphate hydrolases"/>
    <property type="match status" value="1"/>
</dbReference>
<dbReference type="RefSeq" id="XP_040714865.1">
    <property type="nucleotide sequence ID" value="XM_040865299.1"/>
</dbReference>
<dbReference type="STRING" id="1141098.A0A1Y2DVD2"/>
<dbReference type="GO" id="GO:0005743">
    <property type="term" value="C:mitochondrial inner membrane"/>
    <property type="evidence" value="ECO:0007669"/>
    <property type="project" value="TreeGrafter"/>
</dbReference>
<protein>
    <recommendedName>
        <fullName evidence="4">P-loop containing nucleoside triphosphate hydrolase protein</fullName>
    </recommendedName>
</protein>
<evidence type="ECO:0000313" key="3">
    <source>
        <dbReference type="Proteomes" id="UP000193689"/>
    </source>
</evidence>
<dbReference type="GO" id="GO:0090374">
    <property type="term" value="P:oligopeptide export from mitochondrion"/>
    <property type="evidence" value="ECO:0007669"/>
    <property type="project" value="TreeGrafter"/>
</dbReference>
<keyword evidence="3" id="KW-1185">Reference proteome</keyword>
<dbReference type="PANTHER" id="PTHR43394">
    <property type="entry name" value="ATP-DEPENDENT PERMEASE MDL1, MITOCHONDRIAL"/>
    <property type="match status" value="1"/>
</dbReference>
<dbReference type="GeneID" id="63781511"/>
<feature type="region of interest" description="Disordered" evidence="1">
    <location>
        <begin position="41"/>
        <end position="64"/>
    </location>
</feature>
<dbReference type="InterPro" id="IPR027417">
    <property type="entry name" value="P-loop_NTPase"/>
</dbReference>
<name>A0A1Y2DVD2_9PEZI</name>
<proteinExistence type="predicted"/>
<comment type="caution">
    <text evidence="2">The sequence shown here is derived from an EMBL/GenBank/DDBJ whole genome shotgun (WGS) entry which is preliminary data.</text>
</comment>
<dbReference type="GO" id="GO:0015421">
    <property type="term" value="F:ABC-type oligopeptide transporter activity"/>
    <property type="evidence" value="ECO:0007669"/>
    <property type="project" value="TreeGrafter"/>
</dbReference>
<sequence>MAANFTTQDFTNANVQNARNPHPVYGYAHGPITNPNADWVPNSHAVTEPGRPLPALSAAENASSKPPVPLQVLPCWIEIGVAGSGQMCGHTFASQPALRRHIRTAHPGAVTNPRRANASDQMILAGQNALKQFVVSKGWQKASFLHEPSLTSGLINEYATACEHPFGTASAEDCRDVLEIVNLWTIVMERGGLDAAMNSAARSQGPTSTILAAHAVLRQRIRGSSNGILLLDEVSSSVDKETERSMQSIIKAEFQRHTIVAVSHRLNMIVDFNTGVVMDKGEVAEVGNPQQLARTVDTKFRD</sequence>
<dbReference type="InParanoid" id="A0A1Y2DVD2"/>
<dbReference type="Gene3D" id="3.40.50.300">
    <property type="entry name" value="P-loop containing nucleotide triphosphate hydrolases"/>
    <property type="match status" value="1"/>
</dbReference>
<gene>
    <name evidence="2" type="ORF">BCR38DRAFT_524830</name>
</gene>
<dbReference type="PANTHER" id="PTHR43394:SF1">
    <property type="entry name" value="ATP-BINDING CASSETTE SUB-FAMILY B MEMBER 10, MITOCHONDRIAL"/>
    <property type="match status" value="1"/>
</dbReference>
<reference evidence="2 3" key="1">
    <citation type="submission" date="2016-07" db="EMBL/GenBank/DDBJ databases">
        <title>Pervasive Adenine N6-methylation of Active Genes in Fungi.</title>
        <authorList>
            <consortium name="DOE Joint Genome Institute"/>
            <person name="Mondo S.J."/>
            <person name="Dannebaum R.O."/>
            <person name="Kuo R.C."/>
            <person name="Labutti K."/>
            <person name="Haridas S."/>
            <person name="Kuo A."/>
            <person name="Salamov A."/>
            <person name="Ahrendt S.R."/>
            <person name="Lipzen A."/>
            <person name="Sullivan W."/>
            <person name="Andreopoulos W.B."/>
            <person name="Clum A."/>
            <person name="Lindquist E."/>
            <person name="Daum C."/>
            <person name="Ramamoorthy G.K."/>
            <person name="Gryganskyi A."/>
            <person name="Culley D."/>
            <person name="Magnuson J.K."/>
            <person name="James T.Y."/>
            <person name="O'Malley M.A."/>
            <person name="Stajich J.E."/>
            <person name="Spatafora J.W."/>
            <person name="Visel A."/>
            <person name="Grigoriev I.V."/>
        </authorList>
    </citation>
    <scope>NUCLEOTIDE SEQUENCE [LARGE SCALE GENOMIC DNA]</scope>
    <source>
        <strain evidence="2 3">CBS 129021</strain>
    </source>
</reference>
<evidence type="ECO:0000313" key="2">
    <source>
        <dbReference type="EMBL" id="ORY63208.1"/>
    </source>
</evidence>
<evidence type="ECO:0008006" key="4">
    <source>
        <dbReference type="Google" id="ProtNLM"/>
    </source>
</evidence>
<dbReference type="EMBL" id="MCFJ01000008">
    <property type="protein sequence ID" value="ORY63208.1"/>
    <property type="molecule type" value="Genomic_DNA"/>
</dbReference>
<dbReference type="Proteomes" id="UP000193689">
    <property type="component" value="Unassembled WGS sequence"/>
</dbReference>
<dbReference type="InterPro" id="IPR039421">
    <property type="entry name" value="Type_1_exporter"/>
</dbReference>
<dbReference type="AlphaFoldDB" id="A0A1Y2DVD2"/>
<organism evidence="2 3">
    <name type="scientific">Pseudomassariella vexata</name>
    <dbReference type="NCBI Taxonomy" id="1141098"/>
    <lineage>
        <taxon>Eukaryota</taxon>
        <taxon>Fungi</taxon>
        <taxon>Dikarya</taxon>
        <taxon>Ascomycota</taxon>
        <taxon>Pezizomycotina</taxon>
        <taxon>Sordariomycetes</taxon>
        <taxon>Xylariomycetidae</taxon>
        <taxon>Amphisphaeriales</taxon>
        <taxon>Pseudomassariaceae</taxon>
        <taxon>Pseudomassariella</taxon>
    </lineage>
</organism>
<dbReference type="OrthoDB" id="4778107at2759"/>
<accession>A0A1Y2DVD2</accession>
<evidence type="ECO:0000256" key="1">
    <source>
        <dbReference type="SAM" id="MobiDB-lite"/>
    </source>
</evidence>